<accession>A0ABV5D0W2</accession>
<dbReference type="InterPro" id="IPR027417">
    <property type="entry name" value="P-loop_NTPase"/>
</dbReference>
<proteinExistence type="predicted"/>
<evidence type="ECO:0008006" key="3">
    <source>
        <dbReference type="Google" id="ProtNLM"/>
    </source>
</evidence>
<reference evidence="1 2" key="1">
    <citation type="submission" date="2024-04" db="EMBL/GenBank/DDBJ databases">
        <title>Polymorphospora sp. isolated from Baiyangdian Lake in Xiong'an New Area.</title>
        <authorList>
            <person name="Zhang X."/>
            <person name="Liu J."/>
        </authorList>
    </citation>
    <scope>NUCLEOTIDE SEQUENCE [LARGE SCALE GENOMIC DNA]</scope>
    <source>
        <strain evidence="1 2">2-325</strain>
    </source>
</reference>
<comment type="caution">
    <text evidence="1">The sequence shown here is derived from an EMBL/GenBank/DDBJ whole genome shotgun (WGS) entry which is preliminary data.</text>
</comment>
<dbReference type="SUPFAM" id="SSF52540">
    <property type="entry name" value="P-loop containing nucleoside triphosphate hydrolases"/>
    <property type="match status" value="1"/>
</dbReference>
<evidence type="ECO:0000313" key="1">
    <source>
        <dbReference type="EMBL" id="MFB6397902.1"/>
    </source>
</evidence>
<evidence type="ECO:0000313" key="2">
    <source>
        <dbReference type="Proteomes" id="UP001582793"/>
    </source>
</evidence>
<name>A0ABV5D0W2_9ACTN</name>
<dbReference type="Proteomes" id="UP001582793">
    <property type="component" value="Unassembled WGS sequence"/>
</dbReference>
<dbReference type="Pfam" id="PF19798">
    <property type="entry name" value="Sulfotransfer_5"/>
    <property type="match status" value="1"/>
</dbReference>
<protein>
    <recommendedName>
        <fullName evidence="3">Sulfotransferase family protein</fullName>
    </recommendedName>
</protein>
<dbReference type="RefSeq" id="WP_364206278.1">
    <property type="nucleotide sequence ID" value="NZ_JBCGDC010000179.1"/>
</dbReference>
<dbReference type="PANTHER" id="PTHR48419">
    <property type="entry name" value="SULFOTRANSFERASE DOMAIN-CONTAINING PROTEIN"/>
    <property type="match status" value="1"/>
</dbReference>
<dbReference type="EMBL" id="JBCGDC010000179">
    <property type="protein sequence ID" value="MFB6397902.1"/>
    <property type="molecule type" value="Genomic_DNA"/>
</dbReference>
<gene>
    <name evidence="1" type="ORF">AAFH96_33180</name>
</gene>
<dbReference type="Gene3D" id="3.40.50.300">
    <property type="entry name" value="P-loop containing nucleotide triphosphate hydrolases"/>
    <property type="match status" value="1"/>
</dbReference>
<dbReference type="InterPro" id="IPR053226">
    <property type="entry name" value="Pyrrolopyrazine_biosynth_F"/>
</dbReference>
<dbReference type="PANTHER" id="PTHR48419:SF1">
    <property type="entry name" value="SULFOTRANSFERASE DOMAIN-CONTAINING PROTEIN"/>
    <property type="match status" value="1"/>
</dbReference>
<keyword evidence="2" id="KW-1185">Reference proteome</keyword>
<organism evidence="1 2">
    <name type="scientific">Polymorphospora lycopeni</name>
    <dbReference type="NCBI Taxonomy" id="3140240"/>
    <lineage>
        <taxon>Bacteria</taxon>
        <taxon>Bacillati</taxon>
        <taxon>Actinomycetota</taxon>
        <taxon>Actinomycetes</taxon>
        <taxon>Micromonosporales</taxon>
        <taxon>Micromonosporaceae</taxon>
        <taxon>Polymorphospora</taxon>
    </lineage>
</organism>
<sequence>MTDPVIALWAAPRTRSTAFLRMIIERGDLVVVHEPLSNLAALGTVDIGGTPATSETEVLDLLLDLAATSGKRVFVKETTDYRYPAVLADPRLHTHLVNTFMIRDPAAVVASHYAMNKSVDLDEIGFERLHEIFEAVRLPLGEAPVVIDGDDLVADPEGVVAAFCARTGLPFDPAALRWEPAPRKEWDRTRDWHQDVERSTGFTSQSTAHAVRVDNDPRLAALAAHHRPFYERLHEHRLPPRAAAGQPAGS</sequence>